<dbReference type="InterPro" id="IPR013087">
    <property type="entry name" value="Znf_C2H2_type"/>
</dbReference>
<comment type="caution">
    <text evidence="2">The sequence shown here is derived from an EMBL/GenBank/DDBJ whole genome shotgun (WGS) entry which is preliminary data.</text>
</comment>
<dbReference type="Proteomes" id="UP001075354">
    <property type="component" value="Chromosome 6"/>
</dbReference>
<dbReference type="AlphaFoldDB" id="A0AAV7XMW2"/>
<gene>
    <name evidence="2" type="ORF">ONE63_008180</name>
</gene>
<evidence type="ECO:0000313" key="3">
    <source>
        <dbReference type="Proteomes" id="UP001075354"/>
    </source>
</evidence>
<proteinExistence type="predicted"/>
<dbReference type="EMBL" id="JAPTSV010000006">
    <property type="protein sequence ID" value="KAJ1526594.1"/>
    <property type="molecule type" value="Genomic_DNA"/>
</dbReference>
<feature type="domain" description="C2H2-type" evidence="1">
    <location>
        <begin position="168"/>
        <end position="189"/>
    </location>
</feature>
<evidence type="ECO:0000313" key="2">
    <source>
        <dbReference type="EMBL" id="KAJ1526594.1"/>
    </source>
</evidence>
<protein>
    <recommendedName>
        <fullName evidence="1">C2H2-type domain-containing protein</fullName>
    </recommendedName>
</protein>
<organism evidence="2 3">
    <name type="scientific">Megalurothrips usitatus</name>
    <name type="common">bean blossom thrips</name>
    <dbReference type="NCBI Taxonomy" id="439358"/>
    <lineage>
        <taxon>Eukaryota</taxon>
        <taxon>Metazoa</taxon>
        <taxon>Ecdysozoa</taxon>
        <taxon>Arthropoda</taxon>
        <taxon>Hexapoda</taxon>
        <taxon>Insecta</taxon>
        <taxon>Pterygota</taxon>
        <taxon>Neoptera</taxon>
        <taxon>Paraneoptera</taxon>
        <taxon>Thysanoptera</taxon>
        <taxon>Terebrantia</taxon>
        <taxon>Thripoidea</taxon>
        <taxon>Thripidae</taxon>
        <taxon>Megalurothrips</taxon>
    </lineage>
</organism>
<sequence>MKTNVCLAPVIAIGGLNNFVVSDSLKMDLSAVSTAPLHLSPDVQVVLPQRQVSAAGGTAVRIRIRSDLHGRGDHDRLQVPAPLPAPSQPEGVRMLPAGSAGSSGGSALGYCRHSKCRALQVSWAEYGRHLREVHGETHLCPACLTLVGKKHKKTIRHQQAHLLGRWPCELCQAVFPVPDKLGYHIRRYHRRYL</sequence>
<keyword evidence="3" id="KW-1185">Reference proteome</keyword>
<name>A0AAV7XMW2_9NEOP</name>
<dbReference type="PROSITE" id="PS00028">
    <property type="entry name" value="ZINC_FINGER_C2H2_1"/>
    <property type="match status" value="1"/>
</dbReference>
<accession>A0AAV7XMW2</accession>
<reference evidence="2" key="1">
    <citation type="submission" date="2022-12" db="EMBL/GenBank/DDBJ databases">
        <title>Chromosome-level genome assembly of the bean flower thrips Megalurothrips usitatus.</title>
        <authorList>
            <person name="Ma L."/>
            <person name="Liu Q."/>
            <person name="Li H."/>
            <person name="Cai W."/>
        </authorList>
    </citation>
    <scope>NUCLEOTIDE SEQUENCE</scope>
    <source>
        <strain evidence="2">Cailab_2022a</strain>
    </source>
</reference>
<evidence type="ECO:0000259" key="1">
    <source>
        <dbReference type="PROSITE" id="PS00028"/>
    </source>
</evidence>